<proteinExistence type="predicted"/>
<dbReference type="InterPro" id="IPR056823">
    <property type="entry name" value="TEN-like_YD-shell"/>
</dbReference>
<dbReference type="InterPro" id="IPR022385">
    <property type="entry name" value="Rhs_assc_core"/>
</dbReference>
<dbReference type="NCBIfam" id="TIGR03696">
    <property type="entry name" value="Rhs_assc_core"/>
    <property type="match status" value="1"/>
</dbReference>
<evidence type="ECO:0000313" key="5">
    <source>
        <dbReference type="EMBL" id="MTW04601.1"/>
    </source>
</evidence>
<dbReference type="InterPro" id="IPR025479">
    <property type="entry name" value="DUF4329"/>
</dbReference>
<feature type="domain" description="DUF4329" evidence="3">
    <location>
        <begin position="636"/>
        <end position="746"/>
    </location>
</feature>
<evidence type="ECO:0000259" key="3">
    <source>
        <dbReference type="Pfam" id="PF14220"/>
    </source>
</evidence>
<keyword evidence="1" id="KW-0677">Repeat</keyword>
<dbReference type="Pfam" id="PF14220">
    <property type="entry name" value="DUF4329"/>
    <property type="match status" value="1"/>
</dbReference>
<keyword evidence="2" id="KW-0732">Signal</keyword>
<dbReference type="Pfam" id="PF25023">
    <property type="entry name" value="TEN_YD-shell"/>
    <property type="match status" value="1"/>
</dbReference>
<feature type="chain" id="PRO_5026647716" evidence="2">
    <location>
        <begin position="24"/>
        <end position="764"/>
    </location>
</feature>
<evidence type="ECO:0000256" key="1">
    <source>
        <dbReference type="ARBA" id="ARBA00022737"/>
    </source>
</evidence>
<dbReference type="Proteomes" id="UP000484015">
    <property type="component" value="Unassembled WGS sequence"/>
</dbReference>
<evidence type="ECO:0000256" key="2">
    <source>
        <dbReference type="SAM" id="SignalP"/>
    </source>
</evidence>
<feature type="domain" description="Teneurin-like YD-shell" evidence="4">
    <location>
        <begin position="321"/>
        <end position="488"/>
    </location>
</feature>
<evidence type="ECO:0000313" key="6">
    <source>
        <dbReference type="Proteomes" id="UP000484015"/>
    </source>
</evidence>
<name>A0A6L6Q5P2_9BURK</name>
<dbReference type="InterPro" id="IPR031325">
    <property type="entry name" value="RHS_repeat"/>
</dbReference>
<dbReference type="PANTHER" id="PTHR32305">
    <property type="match status" value="1"/>
</dbReference>
<gene>
    <name evidence="5" type="ORF">GM668_21245</name>
</gene>
<dbReference type="AlphaFoldDB" id="A0A6L6Q5P2"/>
<dbReference type="InterPro" id="IPR050708">
    <property type="entry name" value="T6SS_VgrG/RHS"/>
</dbReference>
<reference evidence="5 6" key="1">
    <citation type="submission" date="2019-11" db="EMBL/GenBank/DDBJ databases">
        <title>Type strains purchased from KCTC, JCM and DSMZ.</title>
        <authorList>
            <person name="Lu H."/>
        </authorList>
    </citation>
    <scope>NUCLEOTIDE SEQUENCE [LARGE SCALE GENOMIC DNA]</scope>
    <source>
        <strain evidence="5 6">KCTC 42409</strain>
    </source>
</reference>
<dbReference type="InterPro" id="IPR006530">
    <property type="entry name" value="YD"/>
</dbReference>
<keyword evidence="6" id="KW-1185">Reference proteome</keyword>
<organism evidence="5 6">
    <name type="scientific">Pseudoduganella ginsengisoli</name>
    <dbReference type="NCBI Taxonomy" id="1462440"/>
    <lineage>
        <taxon>Bacteria</taxon>
        <taxon>Pseudomonadati</taxon>
        <taxon>Pseudomonadota</taxon>
        <taxon>Betaproteobacteria</taxon>
        <taxon>Burkholderiales</taxon>
        <taxon>Oxalobacteraceae</taxon>
        <taxon>Telluria group</taxon>
        <taxon>Pseudoduganella</taxon>
    </lineage>
</organism>
<evidence type="ECO:0000259" key="4">
    <source>
        <dbReference type="Pfam" id="PF25023"/>
    </source>
</evidence>
<accession>A0A6L6Q5P2</accession>
<feature type="signal peptide" evidence="2">
    <location>
        <begin position="1"/>
        <end position="23"/>
    </location>
</feature>
<comment type="caution">
    <text evidence="5">The sequence shown here is derived from an EMBL/GenBank/DDBJ whole genome shotgun (WGS) entry which is preliminary data.</text>
</comment>
<dbReference type="Gene3D" id="2.180.10.10">
    <property type="entry name" value="RHS repeat-associated core"/>
    <property type="match status" value="2"/>
</dbReference>
<dbReference type="NCBIfam" id="TIGR01643">
    <property type="entry name" value="YD_repeat_2x"/>
    <property type="match status" value="3"/>
</dbReference>
<sequence length="764" mass="82129">MKCQMTRAIAGALMAAVAGSSVAQTGQNTTSNFQYDQMGNLTQRTDPLGNVTNFSYDALYRIKQSIQPVPAAGVARPTTNLTYDGIDQLSTVADPRSLTTTYTNDGLGNQPGLASPDTGATARTFDLAGNMLTSIDARGKVSTYTYDALNRVTSISYGGGTPTTLEYDGGPSGAPNAIGRLTKMTDESGQTTYAYDQAGRLLSKVQTITHALGTVNRTVSYAYDSNGRLASLTYPSGNRIDYAYGTDGRVNKLTLHPSDSNGGTDTATSIVLLDQVLYAPFGGVQSWAWGNSSEAAPNMYARTFDLDGRLVSYPLGSVMRTVTYDAASRIAALNHTGTANAASYNQTFTYDGLSRLLTYTGSTGTQSFAYDATGNRTQLKIGASTYSNTIAATSNRLASTSGPVPAKSNAFDAAGNLTGDGTVSYTYSERGRMKTSVYGGVTTSYLYNGIGQRTSKTGTTTPTGAAAYVYDEQGRLLGQYDASGAVLQETVFLGDQPVGVLKQVASGTPAVVTTSVGYIYSDHINTPRMIMAAASNSVVWSWLDADPFGMAQPVENASGTVFTYNARFPGQLYDKETNLHYNYFRDYDPQTGRYVQSDPIGLRGGINTFGYVLGNPLKYSDQYGLAPGDHFYTAEAAARDAIHYINPRSIAENREYGGWIYKDRNRGPGYTYDEPTRFGPAGGHMPSKPMIAPVYGAYHTHAAYDPDYDNENFSPEDKDMGDRLGWPTYLGTPSGAIKRYMPDPQRARRGRVGRIVNKDLNNCE</sequence>
<protein>
    <submittedName>
        <fullName evidence="5">DUF4329 domain-containing protein</fullName>
    </submittedName>
</protein>
<dbReference type="OrthoDB" id="8552614at2"/>
<dbReference type="PANTHER" id="PTHR32305:SF15">
    <property type="entry name" value="PROTEIN RHSA-RELATED"/>
    <property type="match status" value="1"/>
</dbReference>
<dbReference type="EMBL" id="WNLA01000016">
    <property type="protein sequence ID" value="MTW04601.1"/>
    <property type="molecule type" value="Genomic_DNA"/>
</dbReference>
<dbReference type="Pfam" id="PF05593">
    <property type="entry name" value="RHS_repeat"/>
    <property type="match status" value="4"/>
</dbReference>